<evidence type="ECO:0000256" key="17">
    <source>
        <dbReference type="ARBA" id="ARBA00023264"/>
    </source>
</evidence>
<evidence type="ECO:0000256" key="5">
    <source>
        <dbReference type="ARBA" id="ARBA00010185"/>
    </source>
</evidence>
<feature type="transmembrane region" description="Helical" evidence="19">
    <location>
        <begin position="166"/>
        <end position="189"/>
    </location>
</feature>
<dbReference type="Proteomes" id="UP000185469">
    <property type="component" value="Chromosome"/>
</dbReference>
<sequence>MPDRERLREELRIPKPRNATGRNLPAAIGTGAVLGVVVLAAIIAGPAAWYPLLAVVSALATWEVLRRLRESDWLVPAAPLLLGGQATLWATIPFGVRGLTAAMSLTCMVTVVQRLFHEGMRTPPRNWLRDSAAAVFVILWIPVPLAFAAMLSTLEAPGGGDPGLQILAFMLGVIASDIGGFAFGVFFGRHPMAPAVSPKKSWEGFAGSLVLGIAVSVGSAILLLDRPWWFGVALGVGLVFAATLGDLVESQVKRDLGIKDMSRLLPGHGGLMDRLDGMLPAAAITWILLVLAS</sequence>
<comment type="pathway">
    <text evidence="4">Lipid metabolism.</text>
</comment>
<dbReference type="GO" id="GO:0004605">
    <property type="term" value="F:phosphatidate cytidylyltransferase activity"/>
    <property type="evidence" value="ECO:0007669"/>
    <property type="project" value="UniProtKB-EC"/>
</dbReference>
<dbReference type="PANTHER" id="PTHR46382:SF1">
    <property type="entry name" value="PHOSPHATIDATE CYTIDYLYLTRANSFERASE"/>
    <property type="match status" value="1"/>
</dbReference>
<evidence type="ECO:0000256" key="11">
    <source>
        <dbReference type="ARBA" id="ARBA00022692"/>
    </source>
</evidence>
<feature type="transmembrane region" description="Helical" evidence="19">
    <location>
        <begin position="228"/>
        <end position="250"/>
    </location>
</feature>
<comment type="similarity">
    <text evidence="5 18">Belongs to the CDS family.</text>
</comment>
<dbReference type="Pfam" id="PF01148">
    <property type="entry name" value="CTP_transf_1"/>
    <property type="match status" value="1"/>
</dbReference>
<proteinExistence type="inferred from homology"/>
<dbReference type="AlphaFoldDB" id="A0A1L7CXH8"/>
<feature type="transmembrane region" description="Helical" evidence="19">
    <location>
        <begin position="21"/>
        <end position="42"/>
    </location>
</feature>
<evidence type="ECO:0000256" key="14">
    <source>
        <dbReference type="ARBA" id="ARBA00023098"/>
    </source>
</evidence>
<keyword evidence="8" id="KW-1003">Cell membrane</keyword>
<evidence type="ECO:0000313" key="20">
    <source>
        <dbReference type="EMBL" id="APT90553.1"/>
    </source>
</evidence>
<comment type="catalytic activity">
    <reaction evidence="1 18">
        <text>a 1,2-diacyl-sn-glycero-3-phosphate + CTP + H(+) = a CDP-1,2-diacyl-sn-glycerol + diphosphate</text>
        <dbReference type="Rhea" id="RHEA:16229"/>
        <dbReference type="ChEBI" id="CHEBI:15378"/>
        <dbReference type="ChEBI" id="CHEBI:33019"/>
        <dbReference type="ChEBI" id="CHEBI:37563"/>
        <dbReference type="ChEBI" id="CHEBI:58332"/>
        <dbReference type="ChEBI" id="CHEBI:58608"/>
        <dbReference type="EC" id="2.7.7.41"/>
    </reaction>
</comment>
<dbReference type="GO" id="GO:0005886">
    <property type="term" value="C:plasma membrane"/>
    <property type="evidence" value="ECO:0007669"/>
    <property type="project" value="UniProtKB-SubCell"/>
</dbReference>
<evidence type="ECO:0000256" key="12">
    <source>
        <dbReference type="ARBA" id="ARBA00022695"/>
    </source>
</evidence>
<keyword evidence="15 19" id="KW-0472">Membrane</keyword>
<feature type="transmembrane region" description="Helical" evidence="19">
    <location>
        <begin position="132"/>
        <end position="154"/>
    </location>
</feature>
<evidence type="ECO:0000256" key="4">
    <source>
        <dbReference type="ARBA" id="ARBA00005189"/>
    </source>
</evidence>
<evidence type="ECO:0000256" key="18">
    <source>
        <dbReference type="RuleBase" id="RU003938"/>
    </source>
</evidence>
<feature type="transmembrane region" description="Helical" evidence="19">
    <location>
        <begin position="201"/>
        <end position="222"/>
    </location>
</feature>
<gene>
    <name evidence="20" type="ORF">CSPHI_05350</name>
</gene>
<keyword evidence="17" id="KW-1208">Phospholipid metabolism</keyword>
<evidence type="ECO:0000313" key="21">
    <source>
        <dbReference type="Proteomes" id="UP000185469"/>
    </source>
</evidence>
<protein>
    <recommendedName>
        <fullName evidence="7 18">Phosphatidate cytidylyltransferase</fullName>
        <ecNumber evidence="6 18">2.7.7.41</ecNumber>
    </recommendedName>
</protein>
<dbReference type="GO" id="GO:0016024">
    <property type="term" value="P:CDP-diacylglycerol biosynthetic process"/>
    <property type="evidence" value="ECO:0007669"/>
    <property type="project" value="UniProtKB-UniPathway"/>
</dbReference>
<dbReference type="KEGG" id="csph:CSPHI_05350"/>
<dbReference type="PANTHER" id="PTHR46382">
    <property type="entry name" value="PHOSPHATIDATE CYTIDYLYLTRANSFERASE"/>
    <property type="match status" value="1"/>
</dbReference>
<dbReference type="EMBL" id="CP009248">
    <property type="protein sequence ID" value="APT90553.1"/>
    <property type="molecule type" value="Genomic_DNA"/>
</dbReference>
<reference evidence="20 21" key="1">
    <citation type="submission" date="2014-08" db="EMBL/GenBank/DDBJ databases">
        <title>Complete genome sequence of Corynebacterium sphenisci CECT 5990(T) (=DSM 44792(T)), isolated from healthy wild penguins.</title>
        <authorList>
            <person name="Ruckert C."/>
            <person name="Albersmeier A."/>
            <person name="Winkler A."/>
            <person name="Kalinowski J."/>
        </authorList>
    </citation>
    <scope>NUCLEOTIDE SEQUENCE [LARGE SCALE GENOMIC DNA]</scope>
    <source>
        <strain evidence="20 21">DSM 44792</strain>
    </source>
</reference>
<evidence type="ECO:0000256" key="1">
    <source>
        <dbReference type="ARBA" id="ARBA00001698"/>
    </source>
</evidence>
<evidence type="ECO:0000256" key="7">
    <source>
        <dbReference type="ARBA" id="ARBA00019373"/>
    </source>
</evidence>
<dbReference type="EC" id="2.7.7.41" evidence="6 18"/>
<keyword evidence="12 18" id="KW-0548">Nucleotidyltransferase</keyword>
<dbReference type="UniPathway" id="UPA00557">
    <property type="reaction ID" value="UER00614"/>
</dbReference>
<dbReference type="InterPro" id="IPR000374">
    <property type="entry name" value="PC_trans"/>
</dbReference>
<evidence type="ECO:0000256" key="3">
    <source>
        <dbReference type="ARBA" id="ARBA00005119"/>
    </source>
</evidence>
<evidence type="ECO:0000256" key="15">
    <source>
        <dbReference type="ARBA" id="ARBA00023136"/>
    </source>
</evidence>
<dbReference type="PROSITE" id="PS01315">
    <property type="entry name" value="CDS"/>
    <property type="match status" value="1"/>
</dbReference>
<comment type="pathway">
    <text evidence="3 18">Phospholipid metabolism; CDP-diacylglycerol biosynthesis; CDP-diacylglycerol from sn-glycerol 3-phosphate: step 3/3.</text>
</comment>
<comment type="subcellular location">
    <subcellularLocation>
        <location evidence="2">Cell membrane</location>
        <topology evidence="2">Multi-pass membrane protein</topology>
    </subcellularLocation>
</comment>
<name>A0A1L7CXH8_9CORY</name>
<organism evidence="20 21">
    <name type="scientific">Corynebacterium sphenisci DSM 44792</name>
    <dbReference type="NCBI Taxonomy" id="1437874"/>
    <lineage>
        <taxon>Bacteria</taxon>
        <taxon>Bacillati</taxon>
        <taxon>Actinomycetota</taxon>
        <taxon>Actinomycetes</taxon>
        <taxon>Mycobacteriales</taxon>
        <taxon>Corynebacteriaceae</taxon>
        <taxon>Corynebacterium</taxon>
    </lineage>
</organism>
<feature type="transmembrane region" description="Helical" evidence="19">
    <location>
        <begin position="98"/>
        <end position="116"/>
    </location>
</feature>
<keyword evidence="11 18" id="KW-0812">Transmembrane</keyword>
<keyword evidence="10 18" id="KW-0808">Transferase</keyword>
<evidence type="ECO:0000256" key="10">
    <source>
        <dbReference type="ARBA" id="ARBA00022679"/>
    </source>
</evidence>
<dbReference type="STRING" id="1437874.CSPHI_05350"/>
<evidence type="ECO:0000256" key="8">
    <source>
        <dbReference type="ARBA" id="ARBA00022475"/>
    </source>
</evidence>
<evidence type="ECO:0000256" key="6">
    <source>
        <dbReference type="ARBA" id="ARBA00012487"/>
    </source>
</evidence>
<keyword evidence="13 19" id="KW-1133">Transmembrane helix</keyword>
<keyword evidence="21" id="KW-1185">Reference proteome</keyword>
<keyword evidence="9" id="KW-0444">Lipid biosynthesis</keyword>
<evidence type="ECO:0000256" key="16">
    <source>
        <dbReference type="ARBA" id="ARBA00023209"/>
    </source>
</evidence>
<evidence type="ECO:0000256" key="2">
    <source>
        <dbReference type="ARBA" id="ARBA00004651"/>
    </source>
</evidence>
<evidence type="ECO:0000256" key="13">
    <source>
        <dbReference type="ARBA" id="ARBA00022989"/>
    </source>
</evidence>
<keyword evidence="14" id="KW-0443">Lipid metabolism</keyword>
<accession>A0A1L7CXH8</accession>
<keyword evidence="16" id="KW-0594">Phospholipid biosynthesis</keyword>
<evidence type="ECO:0000256" key="19">
    <source>
        <dbReference type="SAM" id="Phobius"/>
    </source>
</evidence>
<evidence type="ECO:0000256" key="9">
    <source>
        <dbReference type="ARBA" id="ARBA00022516"/>
    </source>
</evidence>